<dbReference type="PANTHER" id="PTHR14136:SF17">
    <property type="entry name" value="BTB_POZ DOMAIN-CONTAINING PROTEIN KCTD9"/>
    <property type="match status" value="1"/>
</dbReference>
<evidence type="ECO:0008006" key="4">
    <source>
        <dbReference type="Google" id="ProtNLM"/>
    </source>
</evidence>
<accession>A0A3N6P8K9</accession>
<dbReference type="InterPro" id="IPR001646">
    <property type="entry name" value="5peptide_repeat"/>
</dbReference>
<dbReference type="AlphaFoldDB" id="A0A3N6P8K9"/>
<protein>
    <recommendedName>
        <fullName evidence="4">Pentapeptide repeat-containing protein</fullName>
    </recommendedName>
</protein>
<proteinExistence type="predicted"/>
<keyword evidence="3" id="KW-1185">Reference proteome</keyword>
<keyword evidence="1" id="KW-0175">Coiled coil</keyword>
<reference evidence="2 3" key="1">
    <citation type="journal article" date="2018" name="ACS Chem. Biol.">
        <title>Ketoreductase domain dysfunction expands chemodiversity: malyngamide biosynthesis in the cyanobacterium Okeania hirsuta.</title>
        <authorList>
            <person name="Moss N.A."/>
            <person name="Leao T."/>
            <person name="Rankin M."/>
            <person name="McCullough T.M."/>
            <person name="Qu P."/>
            <person name="Korobeynikov A."/>
            <person name="Smith J.L."/>
            <person name="Gerwick L."/>
            <person name="Gerwick W.H."/>
        </authorList>
    </citation>
    <scope>NUCLEOTIDE SEQUENCE [LARGE SCALE GENOMIC DNA]</scope>
    <source>
        <strain evidence="2 3">PAB10Feb10-1</strain>
    </source>
</reference>
<organism evidence="2 3">
    <name type="scientific">Okeania hirsuta</name>
    <dbReference type="NCBI Taxonomy" id="1458930"/>
    <lineage>
        <taxon>Bacteria</taxon>
        <taxon>Bacillati</taxon>
        <taxon>Cyanobacteriota</taxon>
        <taxon>Cyanophyceae</taxon>
        <taxon>Oscillatoriophycideae</taxon>
        <taxon>Oscillatoriales</taxon>
        <taxon>Microcoleaceae</taxon>
        <taxon>Okeania</taxon>
    </lineage>
</organism>
<feature type="coiled-coil region" evidence="1">
    <location>
        <begin position="411"/>
        <end position="445"/>
    </location>
</feature>
<dbReference type="Pfam" id="PF00805">
    <property type="entry name" value="Pentapeptide"/>
    <property type="match status" value="4"/>
</dbReference>
<name>A0A3N6P8K9_9CYAN</name>
<dbReference type="EMBL" id="RCBY01000127">
    <property type="protein sequence ID" value="RQH35550.1"/>
    <property type="molecule type" value="Genomic_DNA"/>
</dbReference>
<dbReference type="InterPro" id="IPR051082">
    <property type="entry name" value="Pentapeptide-BTB/POZ_domain"/>
</dbReference>
<evidence type="ECO:0000313" key="3">
    <source>
        <dbReference type="Proteomes" id="UP000269154"/>
    </source>
</evidence>
<evidence type="ECO:0000313" key="2">
    <source>
        <dbReference type="EMBL" id="RQH35550.1"/>
    </source>
</evidence>
<comment type="caution">
    <text evidence="2">The sequence shown here is derived from an EMBL/GenBank/DDBJ whole genome shotgun (WGS) entry which is preliminary data.</text>
</comment>
<dbReference type="RefSeq" id="WP_124155092.1">
    <property type="nucleotide sequence ID" value="NZ_CAWOLW010000032.1"/>
</dbReference>
<dbReference type="PANTHER" id="PTHR14136">
    <property type="entry name" value="BTB_POZ DOMAIN-CONTAINING PROTEIN KCTD9"/>
    <property type="match status" value="1"/>
</dbReference>
<dbReference type="Gene3D" id="2.160.20.80">
    <property type="entry name" value="E3 ubiquitin-protein ligase SopA"/>
    <property type="match status" value="2"/>
</dbReference>
<dbReference type="OrthoDB" id="475179at2"/>
<dbReference type="SUPFAM" id="SSF141571">
    <property type="entry name" value="Pentapeptide repeat-like"/>
    <property type="match status" value="2"/>
</dbReference>
<gene>
    <name evidence="2" type="ORF">D5R40_20150</name>
</gene>
<sequence length="508" mass="56468">MPEEIFRRFELVKRYAQGERNFTAINLTEVNLSKMNLSQSNFSNATLFVSNLSGANLSESNFSKANLNVARLSNANLNRAILNQATLNVANLVRTNLREATLVRATLVRGELVRVDMTLANLNRANLSGADMREAILTEANLKQANLSSVNLRVATVKETNLEQAILHSADLTKADLQGADFTNAELRQANLSMANLRNAKFNGANLRWAILNGADLTNANLTNVKLSGANLRKANLTNTKLTNASLVHADLTEANLMRTDLVGVDLSGAILTGAKLYEVPRLNIKADEIVCEWIDTSPKGDHSQVYYFKSSAESKKFFSQQSPTVQIIVDSPLDLKANVALATTYYHLGKDYNFVTRPPNIEVSYQKTILNFRVDSDELLFLLAFIVIFPFADARKAQVNVIEIVENIPLQKMNTKILELEIKMEQLVKKNQRIQTIIESVRDKIAFFSSPTQLILNNSSGQSLVLSSNPGFGKKNCQNITEQTFSLPPKNKVIDFINSFYYLGQSL</sequence>
<evidence type="ECO:0000256" key="1">
    <source>
        <dbReference type="SAM" id="Coils"/>
    </source>
</evidence>
<dbReference type="Proteomes" id="UP000269154">
    <property type="component" value="Unassembled WGS sequence"/>
</dbReference>